<dbReference type="PROSITE" id="PS00080">
    <property type="entry name" value="MULTICOPPER_OXIDASE2"/>
    <property type="match status" value="1"/>
</dbReference>
<organism evidence="10 11">
    <name type="scientific">Byssochlamys spectabilis</name>
    <name type="common">Paecilomyces variotii</name>
    <dbReference type="NCBI Taxonomy" id="264951"/>
    <lineage>
        <taxon>Eukaryota</taxon>
        <taxon>Fungi</taxon>
        <taxon>Dikarya</taxon>
        <taxon>Ascomycota</taxon>
        <taxon>Pezizomycotina</taxon>
        <taxon>Eurotiomycetes</taxon>
        <taxon>Eurotiomycetidae</taxon>
        <taxon>Eurotiales</taxon>
        <taxon>Thermoascaceae</taxon>
        <taxon>Paecilomyces</taxon>
    </lineage>
</organism>
<keyword evidence="4" id="KW-0186">Copper</keyword>
<evidence type="ECO:0000259" key="7">
    <source>
        <dbReference type="Pfam" id="PF00394"/>
    </source>
</evidence>
<feature type="region of interest" description="Disordered" evidence="5">
    <location>
        <begin position="1"/>
        <end position="33"/>
    </location>
</feature>
<dbReference type="AlphaFoldDB" id="A0A443HYL2"/>
<evidence type="ECO:0000259" key="9">
    <source>
        <dbReference type="Pfam" id="PF07732"/>
    </source>
</evidence>
<evidence type="ECO:0000256" key="1">
    <source>
        <dbReference type="ARBA" id="ARBA00010609"/>
    </source>
</evidence>
<dbReference type="InterPro" id="IPR045087">
    <property type="entry name" value="Cu-oxidase_fam"/>
</dbReference>
<dbReference type="InterPro" id="IPR002355">
    <property type="entry name" value="Cu_oxidase_Cu_BS"/>
</dbReference>
<dbReference type="CDD" id="cd13910">
    <property type="entry name" value="CuRO_3_MCO_like_4"/>
    <property type="match status" value="1"/>
</dbReference>
<dbReference type="Pfam" id="PF07731">
    <property type="entry name" value="Cu-oxidase_2"/>
    <property type="match status" value="1"/>
</dbReference>
<evidence type="ECO:0000256" key="6">
    <source>
        <dbReference type="SAM" id="Phobius"/>
    </source>
</evidence>
<keyword evidence="6" id="KW-1133">Transmembrane helix</keyword>
<evidence type="ECO:0000259" key="8">
    <source>
        <dbReference type="Pfam" id="PF07731"/>
    </source>
</evidence>
<evidence type="ECO:0000256" key="3">
    <source>
        <dbReference type="ARBA" id="ARBA00023002"/>
    </source>
</evidence>
<dbReference type="GO" id="GO:0005507">
    <property type="term" value="F:copper ion binding"/>
    <property type="evidence" value="ECO:0007669"/>
    <property type="project" value="InterPro"/>
</dbReference>
<dbReference type="PANTHER" id="PTHR11709:SF394">
    <property type="entry name" value="FI03373P-RELATED"/>
    <property type="match status" value="1"/>
</dbReference>
<dbReference type="STRING" id="264951.A0A443HYL2"/>
<keyword evidence="3" id="KW-0560">Oxidoreductase</keyword>
<dbReference type="RefSeq" id="XP_028486476.1">
    <property type="nucleotide sequence ID" value="XM_028631856.1"/>
</dbReference>
<keyword evidence="2" id="KW-0479">Metal-binding</keyword>
<gene>
    <name evidence="10" type="ORF">C8Q69DRAFT_485795</name>
</gene>
<dbReference type="Pfam" id="PF07732">
    <property type="entry name" value="Cu-oxidase_3"/>
    <property type="match status" value="1"/>
</dbReference>
<sequence length="670" mass="74059">MERKSSRRRNAPAVDMDRPQHKPVAKAREQARVRGSKSNNLWPTLYSSLAVCSIILFVYIGSGGNGPFRPPLAFPDDKKHQVPHASISSALQLHPENHILREATVQSLNWHISSSYRRPDGVKKRVFLINDEFPGPTIEARSGDTLVITVHNDLQDESLAIHWHGLRGPNSMDGVVGVTQCAIAPGSSFTYNFTIPADQSGTFWYHSHSNVQRSDGLYGGLVVHKPVSKPTVRGLLAGHDFPDSEKYHYNKELLLLVGDWYHRSAVDVLAWYMRAGSFGNEPVPDSLLVNGLGRYNCSMAVPARPVDCNGNRSLPYLDLDPSITYRIRVVNTGSLAGFTLRFKEENLQLIQLDGGIDVESQYQQTATSAGILFPGQRMDLVLKASSHTDKHTPSSLTVELDKGCFKYPNPALTPSHTFPIYYNSASIPISNINSQPLPPPPSTPNDSSHIDIERASSASSILASLPSKAQQTHVVYTKVEKLARLSNVPYGFFNRTTWKPQADPPTPLISLPRQQWDRNQLAVVTGPEPEWVDFIVNNLDDSSHPFHLHGHNFYILFIHKASIGWGSYNPFQDTSPPGLPPSSSNPEYTPYNLTRSILRDTVQIPSRGYAVLRFRADNPGTWLFHCHIAWHLASGMAMVVDVLGDREGVEAHTSFNGLGFAGEGGTCAGM</sequence>
<dbReference type="PANTHER" id="PTHR11709">
    <property type="entry name" value="MULTI-COPPER OXIDASE"/>
    <property type="match status" value="1"/>
</dbReference>
<feature type="domain" description="Plastocyanin-like" evidence="8">
    <location>
        <begin position="514"/>
        <end position="642"/>
    </location>
</feature>
<keyword evidence="6" id="KW-0472">Membrane</keyword>
<accession>A0A443HYL2</accession>
<evidence type="ECO:0000256" key="2">
    <source>
        <dbReference type="ARBA" id="ARBA00022723"/>
    </source>
</evidence>
<dbReference type="GO" id="GO:0016491">
    <property type="term" value="F:oxidoreductase activity"/>
    <property type="evidence" value="ECO:0007669"/>
    <property type="project" value="UniProtKB-KW"/>
</dbReference>
<dbReference type="VEuPathDB" id="FungiDB:C8Q69DRAFT_485795"/>
<dbReference type="Proteomes" id="UP000283841">
    <property type="component" value="Unassembled WGS sequence"/>
</dbReference>
<dbReference type="InterPro" id="IPR011706">
    <property type="entry name" value="Cu-oxidase_C"/>
</dbReference>
<keyword evidence="6" id="KW-0812">Transmembrane</keyword>
<dbReference type="Gene3D" id="2.60.40.420">
    <property type="entry name" value="Cupredoxins - blue copper proteins"/>
    <property type="match status" value="3"/>
</dbReference>
<feature type="domain" description="Plastocyanin-like" evidence="7">
    <location>
        <begin position="253"/>
        <end position="388"/>
    </location>
</feature>
<dbReference type="SUPFAM" id="SSF49503">
    <property type="entry name" value="Cupredoxins"/>
    <property type="match status" value="3"/>
</dbReference>
<feature type="compositionally biased region" description="Basic and acidic residues" evidence="5">
    <location>
        <begin position="15"/>
        <end position="32"/>
    </location>
</feature>
<evidence type="ECO:0000256" key="5">
    <source>
        <dbReference type="SAM" id="MobiDB-lite"/>
    </source>
</evidence>
<dbReference type="EMBL" id="RCNU01000003">
    <property type="protein sequence ID" value="RWQ96831.1"/>
    <property type="molecule type" value="Genomic_DNA"/>
</dbReference>
<name>A0A443HYL2_BYSSP</name>
<dbReference type="InterPro" id="IPR008972">
    <property type="entry name" value="Cupredoxin"/>
</dbReference>
<dbReference type="InterPro" id="IPR033138">
    <property type="entry name" value="Cu_oxidase_CS"/>
</dbReference>
<feature type="transmembrane region" description="Helical" evidence="6">
    <location>
        <begin position="41"/>
        <end position="61"/>
    </location>
</feature>
<comment type="similarity">
    <text evidence="1">Belongs to the multicopper oxidase family.</text>
</comment>
<dbReference type="PROSITE" id="PS00079">
    <property type="entry name" value="MULTICOPPER_OXIDASE1"/>
    <property type="match status" value="2"/>
</dbReference>
<dbReference type="GeneID" id="39601133"/>
<dbReference type="InterPro" id="IPR011707">
    <property type="entry name" value="Cu-oxidase-like_N"/>
</dbReference>
<evidence type="ECO:0000313" key="10">
    <source>
        <dbReference type="EMBL" id="RWQ96831.1"/>
    </source>
</evidence>
<keyword evidence="11" id="KW-1185">Reference proteome</keyword>
<reference evidence="10 11" key="1">
    <citation type="journal article" date="2018" name="Front. Microbiol.">
        <title>Genomic and genetic insights into a cosmopolitan fungus, Paecilomyces variotii (Eurotiales).</title>
        <authorList>
            <person name="Urquhart A.S."/>
            <person name="Mondo S.J."/>
            <person name="Makela M.R."/>
            <person name="Hane J.K."/>
            <person name="Wiebenga A."/>
            <person name="He G."/>
            <person name="Mihaltcheva S."/>
            <person name="Pangilinan J."/>
            <person name="Lipzen A."/>
            <person name="Barry K."/>
            <person name="de Vries R.P."/>
            <person name="Grigoriev I.V."/>
            <person name="Idnurm A."/>
        </authorList>
    </citation>
    <scope>NUCLEOTIDE SEQUENCE [LARGE SCALE GENOMIC DNA]</scope>
    <source>
        <strain evidence="10 11">CBS 101075</strain>
    </source>
</reference>
<evidence type="ECO:0000256" key="4">
    <source>
        <dbReference type="ARBA" id="ARBA00023008"/>
    </source>
</evidence>
<dbReference type="CDD" id="cd04205">
    <property type="entry name" value="CuRO_2_LCC_like"/>
    <property type="match status" value="1"/>
</dbReference>
<dbReference type="InterPro" id="IPR001117">
    <property type="entry name" value="Cu-oxidase_2nd"/>
</dbReference>
<proteinExistence type="inferred from homology"/>
<dbReference type="Pfam" id="PF00394">
    <property type="entry name" value="Cu-oxidase"/>
    <property type="match status" value="1"/>
</dbReference>
<protein>
    <submittedName>
        <fullName evidence="10">Multicopper oxidase-domain-containing protein</fullName>
    </submittedName>
</protein>
<feature type="domain" description="Plastocyanin-like" evidence="9">
    <location>
        <begin position="116"/>
        <end position="226"/>
    </location>
</feature>
<comment type="caution">
    <text evidence="10">The sequence shown here is derived from an EMBL/GenBank/DDBJ whole genome shotgun (WGS) entry which is preliminary data.</text>
</comment>
<feature type="compositionally biased region" description="Basic residues" evidence="5">
    <location>
        <begin position="1"/>
        <end position="10"/>
    </location>
</feature>
<evidence type="ECO:0000313" key="11">
    <source>
        <dbReference type="Proteomes" id="UP000283841"/>
    </source>
</evidence>